<evidence type="ECO:0000313" key="2">
    <source>
        <dbReference type="Proteomes" id="UP000315889"/>
    </source>
</evidence>
<dbReference type="AlphaFoldDB" id="A0A520MFS4"/>
<accession>A0A520MFS4</accession>
<organism evidence="1 2">
    <name type="scientific">SAR92 clade bacterium</name>
    <dbReference type="NCBI Taxonomy" id="2315479"/>
    <lineage>
        <taxon>Bacteria</taxon>
        <taxon>Pseudomonadati</taxon>
        <taxon>Pseudomonadota</taxon>
        <taxon>Gammaproteobacteria</taxon>
        <taxon>Cellvibrionales</taxon>
        <taxon>Porticoccaceae</taxon>
        <taxon>SAR92 clade</taxon>
    </lineage>
</organism>
<gene>
    <name evidence="1" type="ORF">EVB03_05495</name>
</gene>
<name>A0A520MFS4_9GAMM</name>
<dbReference type="Proteomes" id="UP000315889">
    <property type="component" value="Unassembled WGS sequence"/>
</dbReference>
<sequence>MKGLSNGPNCFRCKYLFITHDRRRPYGCSLMGFKSVGMPAKEVLRIQGHACLAFCAK</sequence>
<dbReference type="EMBL" id="SHBP01000006">
    <property type="protein sequence ID" value="RZO20055.1"/>
    <property type="molecule type" value="Genomic_DNA"/>
</dbReference>
<comment type="caution">
    <text evidence="1">The sequence shown here is derived from an EMBL/GenBank/DDBJ whole genome shotgun (WGS) entry which is preliminary data.</text>
</comment>
<reference evidence="1 2" key="1">
    <citation type="submission" date="2019-02" db="EMBL/GenBank/DDBJ databases">
        <title>Prokaryotic population dynamics and viral predation in marine succession experiment using metagenomics: the confinement effect.</title>
        <authorList>
            <person name="Haro-Moreno J.M."/>
            <person name="Rodriguez-Valera F."/>
            <person name="Lopez-Perez M."/>
        </authorList>
    </citation>
    <scope>NUCLEOTIDE SEQUENCE [LARGE SCALE GENOMIC DNA]</scope>
    <source>
        <strain evidence="1">MED-G170</strain>
    </source>
</reference>
<proteinExistence type="predicted"/>
<protein>
    <submittedName>
        <fullName evidence="1">Uracil-DNA glycosylase</fullName>
    </submittedName>
</protein>
<evidence type="ECO:0000313" key="1">
    <source>
        <dbReference type="EMBL" id="RZO20055.1"/>
    </source>
</evidence>